<organism evidence="1">
    <name type="scientific">marine sediment metagenome</name>
    <dbReference type="NCBI Taxonomy" id="412755"/>
    <lineage>
        <taxon>unclassified sequences</taxon>
        <taxon>metagenomes</taxon>
        <taxon>ecological metagenomes</taxon>
    </lineage>
</organism>
<dbReference type="EMBL" id="BARV01013733">
    <property type="protein sequence ID" value="GAI25649.1"/>
    <property type="molecule type" value="Genomic_DNA"/>
</dbReference>
<sequence>MGKIETISEWLDSARLENYDVEIRMVSGKCYQGHIDLIEWGI</sequence>
<comment type="caution">
    <text evidence="1">The sequence shown here is derived from an EMBL/GenBank/DDBJ whole genome shotgun (WGS) entry which is preliminary data.</text>
</comment>
<accession>X1P408</accession>
<evidence type="ECO:0000313" key="1">
    <source>
        <dbReference type="EMBL" id="GAI25649.1"/>
    </source>
</evidence>
<reference evidence="1" key="1">
    <citation type="journal article" date="2014" name="Front. Microbiol.">
        <title>High frequency of phylogenetically diverse reductive dehalogenase-homologous genes in deep subseafloor sedimentary metagenomes.</title>
        <authorList>
            <person name="Kawai M."/>
            <person name="Futagami T."/>
            <person name="Toyoda A."/>
            <person name="Takaki Y."/>
            <person name="Nishi S."/>
            <person name="Hori S."/>
            <person name="Arai W."/>
            <person name="Tsubouchi T."/>
            <person name="Morono Y."/>
            <person name="Uchiyama I."/>
            <person name="Ito T."/>
            <person name="Fujiyama A."/>
            <person name="Inagaki F."/>
            <person name="Takami H."/>
        </authorList>
    </citation>
    <scope>NUCLEOTIDE SEQUENCE</scope>
    <source>
        <strain evidence="1">Expedition CK06-06</strain>
    </source>
</reference>
<name>X1P408_9ZZZZ</name>
<dbReference type="AlphaFoldDB" id="X1P408"/>
<proteinExistence type="predicted"/>
<gene>
    <name evidence="1" type="ORF">S06H3_24570</name>
</gene>
<protein>
    <submittedName>
        <fullName evidence="1">Uncharacterized protein</fullName>
    </submittedName>
</protein>